<accession>A0ABR1MAX0</accession>
<keyword evidence="3" id="KW-1185">Reference proteome</keyword>
<evidence type="ECO:0000256" key="1">
    <source>
        <dbReference type="SAM" id="MobiDB-lite"/>
    </source>
</evidence>
<comment type="caution">
    <text evidence="2">The sequence shown here is derived from an EMBL/GenBank/DDBJ whole genome shotgun (WGS) entry which is preliminary data.</text>
</comment>
<sequence length="283" mass="30532">MHGRFSSARSIQIHRRAQKADADPPAAWCSTHQSTPLHARYADAATTKTRPSVLSAPPNTWSFSPLCMSVCTYRIARCCKGYNGARMSLSRASEFCATPQHLAGLLIKYCLPAQNTALASGHVDIFAASAVSDSRLRPHSASTASSWPVALGVPAGACFVGSASLGDLVFPVVFNKWLCAWRTSPGVRATASYVEAGLFEVVRRLTQALTTRGDPRHLRSDCGGQPHSRPFLAHTDSLMSRGADANLYGGDVRTRRETSLPNRRACVGALRLETSRNARAARH</sequence>
<protein>
    <submittedName>
        <fullName evidence="2">Uncharacterized protein</fullName>
    </submittedName>
</protein>
<name>A0ABR1MAX0_9PEZI</name>
<evidence type="ECO:0000313" key="2">
    <source>
        <dbReference type="EMBL" id="KAK7543975.1"/>
    </source>
</evidence>
<dbReference type="EMBL" id="JBBPEH010000001">
    <property type="protein sequence ID" value="KAK7543975.1"/>
    <property type="molecule type" value="Genomic_DNA"/>
</dbReference>
<reference evidence="2 3" key="1">
    <citation type="submission" date="2024-04" db="EMBL/GenBank/DDBJ databases">
        <title>Phyllosticta paracitricarpa is synonymous to the EU quarantine fungus P. citricarpa based on phylogenomic analyses.</title>
        <authorList>
            <consortium name="Lawrence Berkeley National Laboratory"/>
            <person name="Van ingen-buijs V.A."/>
            <person name="Van westerhoven A.C."/>
            <person name="Haridas S."/>
            <person name="Skiadas P."/>
            <person name="Martin F."/>
            <person name="Groenewald J.Z."/>
            <person name="Crous P.W."/>
            <person name="Seidl M.F."/>
        </authorList>
    </citation>
    <scope>NUCLEOTIDE SEQUENCE [LARGE SCALE GENOMIC DNA]</scope>
    <source>
        <strain evidence="2 3">CPC 17464</strain>
    </source>
</reference>
<proteinExistence type="predicted"/>
<evidence type="ECO:0000313" key="3">
    <source>
        <dbReference type="Proteomes" id="UP001360953"/>
    </source>
</evidence>
<organism evidence="2 3">
    <name type="scientific">Phyllosticta citribraziliensis</name>
    <dbReference type="NCBI Taxonomy" id="989973"/>
    <lineage>
        <taxon>Eukaryota</taxon>
        <taxon>Fungi</taxon>
        <taxon>Dikarya</taxon>
        <taxon>Ascomycota</taxon>
        <taxon>Pezizomycotina</taxon>
        <taxon>Dothideomycetes</taxon>
        <taxon>Dothideomycetes incertae sedis</taxon>
        <taxon>Botryosphaeriales</taxon>
        <taxon>Phyllostictaceae</taxon>
        <taxon>Phyllosticta</taxon>
    </lineage>
</organism>
<dbReference type="RefSeq" id="XP_066659210.1">
    <property type="nucleotide sequence ID" value="XM_066797608.1"/>
</dbReference>
<feature type="region of interest" description="Disordered" evidence="1">
    <location>
        <begin position="1"/>
        <end position="27"/>
    </location>
</feature>
<dbReference type="GeneID" id="92030514"/>
<gene>
    <name evidence="2" type="ORF">J3D65DRAFT_567</name>
</gene>
<dbReference type="Proteomes" id="UP001360953">
    <property type="component" value="Unassembled WGS sequence"/>
</dbReference>